<gene>
    <name evidence="1" type="ORF">GCM10010468_12050</name>
</gene>
<proteinExistence type="predicted"/>
<dbReference type="Proteomes" id="UP001501237">
    <property type="component" value="Unassembled WGS sequence"/>
</dbReference>
<sequence length="124" mass="13186">MDDGSRTGLASVSWGAGAAPGYVKEQSERIRDLGGTTQQTLPKELGDGFSTYIDYRDKTAAIAAPFFAVAVFSCGSLKPWLNFDLAKRQPGGSAHDDLAELMRGAQKRFGVVHGCSPGPLPGRR</sequence>
<comment type="caution">
    <text evidence="1">The sequence shown here is derived from an EMBL/GenBank/DDBJ whole genome shotgun (WGS) entry which is preliminary data.</text>
</comment>
<evidence type="ECO:0000313" key="2">
    <source>
        <dbReference type="Proteomes" id="UP001501237"/>
    </source>
</evidence>
<accession>A0ABP6Q1W4</accession>
<protein>
    <submittedName>
        <fullName evidence="1">Uncharacterized protein</fullName>
    </submittedName>
</protein>
<dbReference type="RefSeq" id="WP_344823066.1">
    <property type="nucleotide sequence ID" value="NZ_BAAAUV010000003.1"/>
</dbReference>
<organism evidence="1 2">
    <name type="scientific">Actinocorallia longicatena</name>
    <dbReference type="NCBI Taxonomy" id="111803"/>
    <lineage>
        <taxon>Bacteria</taxon>
        <taxon>Bacillati</taxon>
        <taxon>Actinomycetota</taxon>
        <taxon>Actinomycetes</taxon>
        <taxon>Streptosporangiales</taxon>
        <taxon>Thermomonosporaceae</taxon>
        <taxon>Actinocorallia</taxon>
    </lineage>
</organism>
<name>A0ABP6Q1W4_9ACTN</name>
<dbReference type="EMBL" id="BAAAUV010000003">
    <property type="protein sequence ID" value="GAA3199722.1"/>
    <property type="molecule type" value="Genomic_DNA"/>
</dbReference>
<evidence type="ECO:0000313" key="1">
    <source>
        <dbReference type="EMBL" id="GAA3199722.1"/>
    </source>
</evidence>
<reference evidence="2" key="1">
    <citation type="journal article" date="2019" name="Int. J. Syst. Evol. Microbiol.">
        <title>The Global Catalogue of Microorganisms (GCM) 10K type strain sequencing project: providing services to taxonomists for standard genome sequencing and annotation.</title>
        <authorList>
            <consortium name="The Broad Institute Genomics Platform"/>
            <consortium name="The Broad Institute Genome Sequencing Center for Infectious Disease"/>
            <person name="Wu L."/>
            <person name="Ma J."/>
        </authorList>
    </citation>
    <scope>NUCLEOTIDE SEQUENCE [LARGE SCALE GENOMIC DNA]</scope>
    <source>
        <strain evidence="2">JCM 9377</strain>
    </source>
</reference>
<keyword evidence="2" id="KW-1185">Reference proteome</keyword>